<keyword evidence="3" id="KW-1185">Reference proteome</keyword>
<feature type="compositionally biased region" description="Low complexity" evidence="1">
    <location>
        <begin position="79"/>
        <end position="89"/>
    </location>
</feature>
<sequence>MFTFNPDMAADNNMDEGEAAMDIVREQDENDDNDNVKEIDIDEITMIANESDDTGTKSAEMRRNFAHTDDDNDSDKQQQQRIANDQQNNDGDDDIINEPIDESLFAEDDAELLDDLENELNAVKLGD</sequence>
<accession>A0A1Y3BL25</accession>
<feature type="compositionally biased region" description="Basic and acidic residues" evidence="1">
    <location>
        <begin position="59"/>
        <end position="78"/>
    </location>
</feature>
<comment type="caution">
    <text evidence="2">The sequence shown here is derived from an EMBL/GenBank/DDBJ whole genome shotgun (WGS) entry which is preliminary data.</text>
</comment>
<protein>
    <submittedName>
        <fullName evidence="2">Uncharacterized protein</fullName>
    </submittedName>
</protein>
<dbReference type="OrthoDB" id="278280at2759"/>
<reference evidence="2 3" key="1">
    <citation type="submission" date="2017-03" db="EMBL/GenBank/DDBJ databases">
        <title>Genome Survey of Euroglyphus maynei.</title>
        <authorList>
            <person name="Arlian L.G."/>
            <person name="Morgan M.S."/>
            <person name="Rider S.D."/>
        </authorList>
    </citation>
    <scope>NUCLEOTIDE SEQUENCE [LARGE SCALE GENOMIC DNA]</scope>
    <source>
        <strain evidence="2">Arlian Lab</strain>
        <tissue evidence="2">Whole body</tissue>
    </source>
</reference>
<proteinExistence type="predicted"/>
<feature type="region of interest" description="Disordered" evidence="1">
    <location>
        <begin position="1"/>
        <end position="102"/>
    </location>
</feature>
<evidence type="ECO:0000313" key="2">
    <source>
        <dbReference type="EMBL" id="OTF81522.1"/>
    </source>
</evidence>
<dbReference type="EMBL" id="MUJZ01013201">
    <property type="protein sequence ID" value="OTF81522.1"/>
    <property type="molecule type" value="Genomic_DNA"/>
</dbReference>
<dbReference type="Proteomes" id="UP000194236">
    <property type="component" value="Unassembled WGS sequence"/>
</dbReference>
<evidence type="ECO:0000256" key="1">
    <source>
        <dbReference type="SAM" id="MobiDB-lite"/>
    </source>
</evidence>
<feature type="compositionally biased region" description="Acidic residues" evidence="1">
    <location>
        <begin position="90"/>
        <end position="102"/>
    </location>
</feature>
<name>A0A1Y3BL25_EURMA</name>
<gene>
    <name evidence="2" type="ORF">BLA29_012290</name>
</gene>
<organism evidence="2 3">
    <name type="scientific">Euroglyphus maynei</name>
    <name type="common">Mayne's house dust mite</name>
    <dbReference type="NCBI Taxonomy" id="6958"/>
    <lineage>
        <taxon>Eukaryota</taxon>
        <taxon>Metazoa</taxon>
        <taxon>Ecdysozoa</taxon>
        <taxon>Arthropoda</taxon>
        <taxon>Chelicerata</taxon>
        <taxon>Arachnida</taxon>
        <taxon>Acari</taxon>
        <taxon>Acariformes</taxon>
        <taxon>Sarcoptiformes</taxon>
        <taxon>Astigmata</taxon>
        <taxon>Psoroptidia</taxon>
        <taxon>Analgoidea</taxon>
        <taxon>Pyroglyphidae</taxon>
        <taxon>Pyroglyphinae</taxon>
        <taxon>Euroglyphus</taxon>
    </lineage>
</organism>
<evidence type="ECO:0000313" key="3">
    <source>
        <dbReference type="Proteomes" id="UP000194236"/>
    </source>
</evidence>
<dbReference type="AlphaFoldDB" id="A0A1Y3BL25"/>